<dbReference type="InterPro" id="IPR011009">
    <property type="entry name" value="Kinase-like_dom_sf"/>
</dbReference>
<proteinExistence type="predicted"/>
<dbReference type="Gene3D" id="1.10.510.10">
    <property type="entry name" value="Transferase(Phosphotransferase) domain 1"/>
    <property type="match status" value="1"/>
</dbReference>
<evidence type="ECO:0000313" key="1">
    <source>
        <dbReference type="EnsemblMetazoa" id="AMAM007164-PA"/>
    </source>
</evidence>
<dbReference type="SUPFAM" id="SSF56112">
    <property type="entry name" value="Protein kinase-like (PK-like)"/>
    <property type="match status" value="1"/>
</dbReference>
<evidence type="ECO:0008006" key="3">
    <source>
        <dbReference type="Google" id="ProtNLM"/>
    </source>
</evidence>
<dbReference type="AlphaFoldDB" id="A0A182SHY0"/>
<reference evidence="2" key="1">
    <citation type="submission" date="2013-09" db="EMBL/GenBank/DDBJ databases">
        <title>The Genome Sequence of Anopheles maculatus species B.</title>
        <authorList>
            <consortium name="The Broad Institute Genomics Platform"/>
            <person name="Neafsey D.E."/>
            <person name="Besansky N."/>
            <person name="Howell P."/>
            <person name="Walton C."/>
            <person name="Young S.K."/>
            <person name="Zeng Q."/>
            <person name="Gargeya S."/>
            <person name="Fitzgerald M."/>
            <person name="Haas B."/>
            <person name="Abouelleil A."/>
            <person name="Allen A.W."/>
            <person name="Alvarado L."/>
            <person name="Arachchi H.M."/>
            <person name="Berlin A.M."/>
            <person name="Chapman S.B."/>
            <person name="Gainer-Dewar J."/>
            <person name="Goldberg J."/>
            <person name="Griggs A."/>
            <person name="Gujja S."/>
            <person name="Hansen M."/>
            <person name="Howarth C."/>
            <person name="Imamovic A."/>
            <person name="Ireland A."/>
            <person name="Larimer J."/>
            <person name="McCowan C."/>
            <person name="Murphy C."/>
            <person name="Pearson M."/>
            <person name="Poon T.W."/>
            <person name="Priest M."/>
            <person name="Roberts A."/>
            <person name="Saif S."/>
            <person name="Shea T."/>
            <person name="Sisk P."/>
            <person name="Sykes S."/>
            <person name="Wortman J."/>
            <person name="Nusbaum C."/>
            <person name="Birren B."/>
        </authorList>
    </citation>
    <scope>NUCLEOTIDE SEQUENCE [LARGE SCALE GENOMIC DNA]</scope>
    <source>
        <strain evidence="2">maculatus3</strain>
    </source>
</reference>
<dbReference type="EnsemblMetazoa" id="AMAM007164-RA">
    <property type="protein sequence ID" value="AMAM007164-PA"/>
    <property type="gene ID" value="AMAM007164"/>
</dbReference>
<reference evidence="1" key="2">
    <citation type="submission" date="2020-05" db="UniProtKB">
        <authorList>
            <consortium name="EnsemblMetazoa"/>
        </authorList>
    </citation>
    <scope>IDENTIFICATION</scope>
    <source>
        <strain evidence="1">maculatus3</strain>
    </source>
</reference>
<organism evidence="1 2">
    <name type="scientific">Anopheles maculatus</name>
    <dbReference type="NCBI Taxonomy" id="74869"/>
    <lineage>
        <taxon>Eukaryota</taxon>
        <taxon>Metazoa</taxon>
        <taxon>Ecdysozoa</taxon>
        <taxon>Arthropoda</taxon>
        <taxon>Hexapoda</taxon>
        <taxon>Insecta</taxon>
        <taxon>Pterygota</taxon>
        <taxon>Neoptera</taxon>
        <taxon>Endopterygota</taxon>
        <taxon>Diptera</taxon>
        <taxon>Nematocera</taxon>
        <taxon>Culicoidea</taxon>
        <taxon>Culicidae</taxon>
        <taxon>Anophelinae</taxon>
        <taxon>Anopheles</taxon>
        <taxon>Anopheles maculatus group</taxon>
    </lineage>
</organism>
<dbReference type="VEuPathDB" id="VectorBase:AMAM007164"/>
<accession>A0A182SHY0</accession>
<dbReference type="Proteomes" id="UP000075901">
    <property type="component" value="Unassembled WGS sequence"/>
</dbReference>
<keyword evidence="2" id="KW-1185">Reference proteome</keyword>
<sequence>MFSLGKELPWDQPSSGCAEYLCWKENKYTTSTPWCKLDTLTLSLLRKILVANPAQRLTLDKLQDHKWCQTQFHLQGMYGFSLPFPVIYKCFYSRHIEKVYEFCMFLIKTCVCLKSFLNTLLCS</sequence>
<protein>
    <recommendedName>
        <fullName evidence="3">Protein kinase domain-containing protein</fullName>
    </recommendedName>
</protein>
<evidence type="ECO:0000313" key="2">
    <source>
        <dbReference type="Proteomes" id="UP000075901"/>
    </source>
</evidence>
<name>A0A182SHY0_9DIPT</name>